<reference evidence="3" key="1">
    <citation type="submission" date="2017-08" db="EMBL/GenBank/DDBJ databases">
        <title>A dynamic microbial community with high functional redundancy inhabits the cold, oxic subseafloor aquifer.</title>
        <authorList>
            <person name="Tully B.J."/>
            <person name="Wheat C.G."/>
            <person name="Glazer B.T."/>
            <person name="Huber J.A."/>
        </authorList>
    </citation>
    <scope>NUCLEOTIDE SEQUENCE [LARGE SCALE GENOMIC DNA]</scope>
</reference>
<organism evidence="2 3">
    <name type="scientific">SAR86 cluster bacterium</name>
    <dbReference type="NCBI Taxonomy" id="2030880"/>
    <lineage>
        <taxon>Bacteria</taxon>
        <taxon>Pseudomonadati</taxon>
        <taxon>Pseudomonadota</taxon>
        <taxon>Gammaproteobacteria</taxon>
        <taxon>SAR86 cluster</taxon>
    </lineage>
</organism>
<feature type="compositionally biased region" description="Polar residues" evidence="1">
    <location>
        <begin position="86"/>
        <end position="95"/>
    </location>
</feature>
<protein>
    <submittedName>
        <fullName evidence="2">Uncharacterized protein</fullName>
    </submittedName>
</protein>
<evidence type="ECO:0000313" key="3">
    <source>
        <dbReference type="Proteomes" id="UP000218767"/>
    </source>
</evidence>
<accession>A0A2A4XI64</accession>
<evidence type="ECO:0000256" key="1">
    <source>
        <dbReference type="SAM" id="MobiDB-lite"/>
    </source>
</evidence>
<name>A0A2A4XI64_9GAMM</name>
<dbReference type="EMBL" id="NVUL01000002">
    <property type="protein sequence ID" value="PCI82186.1"/>
    <property type="molecule type" value="Genomic_DNA"/>
</dbReference>
<feature type="compositionally biased region" description="Basic and acidic residues" evidence="1">
    <location>
        <begin position="58"/>
        <end position="74"/>
    </location>
</feature>
<sequence length="233" mass="26155">MNERKRQAYLEAMDIQTYFPRQQLPGAKPSPDYDFPAVSPVLTELNDPIEAKTTISAKSERKASGLDAVEELRSRPPALRKATVTPIRQSRQGPESENESDSALDQENSLSFTLRYYRINEKLAVLDEVPTQGSRQLSEESLTLMQAILKALGQNGFEPNLVAEEFSWPLQGGYSMKNTPRIEAAKAISGFLQMRKEMDGFTNLLVFAGQVEDVLLQFDANKRARDFESSKGY</sequence>
<proteinExistence type="predicted"/>
<feature type="region of interest" description="Disordered" evidence="1">
    <location>
        <begin position="46"/>
        <end position="106"/>
    </location>
</feature>
<dbReference type="Proteomes" id="UP000218767">
    <property type="component" value="Unassembled WGS sequence"/>
</dbReference>
<comment type="caution">
    <text evidence="2">The sequence shown here is derived from an EMBL/GenBank/DDBJ whole genome shotgun (WGS) entry which is preliminary data.</text>
</comment>
<gene>
    <name evidence="2" type="ORF">COB20_00850</name>
</gene>
<feature type="non-terminal residue" evidence="2">
    <location>
        <position position="233"/>
    </location>
</feature>
<dbReference type="AlphaFoldDB" id="A0A2A4XI64"/>
<evidence type="ECO:0000313" key="2">
    <source>
        <dbReference type="EMBL" id="PCI82186.1"/>
    </source>
</evidence>